<dbReference type="InterPro" id="IPR013416">
    <property type="entry name" value="CHP02587_IM"/>
</dbReference>
<organism evidence="3 4">
    <name type="scientific">Leptolyngbya foveolarum</name>
    <dbReference type="NCBI Taxonomy" id="47253"/>
    <lineage>
        <taxon>Bacteria</taxon>
        <taxon>Bacillati</taxon>
        <taxon>Cyanobacteriota</taxon>
        <taxon>Cyanophyceae</taxon>
        <taxon>Leptolyngbyales</taxon>
        <taxon>Leptolyngbyaceae</taxon>
        <taxon>Leptolyngbya group</taxon>
        <taxon>Leptolyngbya</taxon>
    </lineage>
</organism>
<dbReference type="Pfam" id="PF09622">
    <property type="entry name" value="DUF2391"/>
    <property type="match status" value="1"/>
</dbReference>
<name>A0A2W4U2J8_9CYAN</name>
<feature type="transmembrane region" description="Helical" evidence="2">
    <location>
        <begin position="284"/>
        <end position="305"/>
    </location>
</feature>
<sequence length="306" mass="33428">MTDYKPYRSKWHRKRQIVSLKREFDDLVRGVCGGFLFGIPVLYTMEVWWIGSSAAPSRLLGVLLTTLLGTYLLSSTAGFRKSKAMTRREAFGDAVEAIALGLICAALMLTVMRQITLDTQLSEAVGKTIFESVPFSLGVALANQFLRSPDDDSSDSENPPQAPQKSEKFFPENNLNETISDTSATLLGSVVVAFSISPTDEVTVLVSAIHGPWLMAIVLISLVLSYSIVFQANFTRQGQRRLQEGLFQGPLSETVFSYLLSLLVAGAMLIFFQKLDLTAPLEIAFRQVLILGLPATIGGAAGRLVL</sequence>
<keyword evidence="2" id="KW-1133">Transmembrane helix</keyword>
<keyword evidence="2" id="KW-0812">Transmembrane</keyword>
<feature type="transmembrane region" description="Helical" evidence="2">
    <location>
        <begin position="57"/>
        <end position="79"/>
    </location>
</feature>
<feature type="transmembrane region" description="Helical" evidence="2">
    <location>
        <begin position="255"/>
        <end position="272"/>
    </location>
</feature>
<dbReference type="NCBIfam" id="TIGR02587">
    <property type="entry name" value="TIGR02587 family membrane protein"/>
    <property type="match status" value="1"/>
</dbReference>
<proteinExistence type="predicted"/>
<keyword evidence="2" id="KW-0472">Membrane</keyword>
<dbReference type="Proteomes" id="UP000249354">
    <property type="component" value="Unassembled WGS sequence"/>
</dbReference>
<evidence type="ECO:0000313" key="4">
    <source>
        <dbReference type="Proteomes" id="UP000249354"/>
    </source>
</evidence>
<dbReference type="EMBL" id="QBMC01000180">
    <property type="protein sequence ID" value="PZO11509.1"/>
    <property type="molecule type" value="Genomic_DNA"/>
</dbReference>
<reference evidence="4" key="1">
    <citation type="submission" date="2018-04" db="EMBL/GenBank/DDBJ databases">
        <authorList>
            <person name="Cornet L."/>
        </authorList>
    </citation>
    <scope>NUCLEOTIDE SEQUENCE [LARGE SCALE GENOMIC DNA]</scope>
</reference>
<feature type="transmembrane region" description="Helical" evidence="2">
    <location>
        <begin position="27"/>
        <end position="51"/>
    </location>
</feature>
<dbReference type="InterPro" id="IPR024464">
    <property type="entry name" value="DUF2391"/>
</dbReference>
<reference evidence="3 4" key="2">
    <citation type="submission" date="2018-06" db="EMBL/GenBank/DDBJ databases">
        <title>Metagenomic assembly of (sub)arctic Cyanobacteria and their associated microbiome from non-axenic cultures.</title>
        <authorList>
            <person name="Baurain D."/>
        </authorList>
    </citation>
    <scope>NUCLEOTIDE SEQUENCE [LARGE SCALE GENOMIC DNA]</scope>
    <source>
        <strain evidence="3">ULC129bin1</strain>
    </source>
</reference>
<evidence type="ECO:0000256" key="1">
    <source>
        <dbReference type="SAM" id="MobiDB-lite"/>
    </source>
</evidence>
<evidence type="ECO:0000313" key="3">
    <source>
        <dbReference type="EMBL" id="PZO11509.1"/>
    </source>
</evidence>
<accession>A0A2W4U2J8</accession>
<feature type="region of interest" description="Disordered" evidence="1">
    <location>
        <begin position="148"/>
        <end position="168"/>
    </location>
</feature>
<gene>
    <name evidence="3" type="ORF">DCF25_19260</name>
</gene>
<comment type="caution">
    <text evidence="3">The sequence shown here is derived from an EMBL/GenBank/DDBJ whole genome shotgun (WGS) entry which is preliminary data.</text>
</comment>
<protein>
    <submittedName>
        <fullName evidence="3">TIGR02587 family membrane protein</fullName>
    </submittedName>
</protein>
<feature type="transmembrane region" description="Helical" evidence="2">
    <location>
        <begin position="213"/>
        <end position="234"/>
    </location>
</feature>
<evidence type="ECO:0000256" key="2">
    <source>
        <dbReference type="SAM" id="Phobius"/>
    </source>
</evidence>
<feature type="transmembrane region" description="Helical" evidence="2">
    <location>
        <begin position="91"/>
        <end position="112"/>
    </location>
</feature>
<dbReference type="AlphaFoldDB" id="A0A2W4U2J8"/>